<dbReference type="Proteomes" id="UP000218615">
    <property type="component" value="Unassembled WGS sequence"/>
</dbReference>
<dbReference type="InterPro" id="IPR021516">
    <property type="entry name" value="DUF3179"/>
</dbReference>
<sequence>MVSKITWGIALLVLISLLFVFSNFVQEKEVIEPELKDKELESRLNEFAKNIVSGGPPKDGIPPVDRPKYVPVQDADNFLDEKDVVFVVENIDTEKIYPQKILVWHEIVNDVIGGERVSITYCPLTGSTVGFKGKFDSNETTFGTSGKLLNSNLVMYDRATDSYFPQILGMAVKGSQKGKTLEEFPVIWTTWDRAKAKYPGALVLSADTGFLRQYGTDPYGSYQEKGTYYDSGDPFFPVMVTDSRLAAKEVVIGIRINNSALAIVKNKLVESRVANLRMDNRSIVAFYDESLDTVRIYSGHIGTDILNFETRGGKIFDRESNSEWSVLGESTGGEMRGTKLRPINSFDVMWFAWFSFYPQTELYG</sequence>
<evidence type="ECO:0000313" key="1">
    <source>
        <dbReference type="EMBL" id="SNQ60305.1"/>
    </source>
</evidence>
<dbReference type="AlphaFoldDB" id="A0A284VM07"/>
<gene>
    <name evidence="1" type="ORF">MNV_1740050</name>
</gene>
<dbReference type="OrthoDB" id="2731at2157"/>
<organism evidence="1 2">
    <name type="scientific">Candidatus Methanoperedens nitratireducens</name>
    <dbReference type="NCBI Taxonomy" id="1392998"/>
    <lineage>
        <taxon>Archaea</taxon>
        <taxon>Methanobacteriati</taxon>
        <taxon>Methanobacteriota</taxon>
        <taxon>Stenosarchaea group</taxon>
        <taxon>Methanomicrobia</taxon>
        <taxon>Methanosarcinales</taxon>
        <taxon>ANME-2 cluster</taxon>
        <taxon>Candidatus Methanoperedentaceae</taxon>
        <taxon>Candidatus Methanoperedens</taxon>
    </lineage>
</organism>
<accession>A0A284VM07</accession>
<proteinExistence type="predicted"/>
<dbReference type="RefSeq" id="WP_096204607.1">
    <property type="nucleotide sequence ID" value="NZ_FZMP01000084.1"/>
</dbReference>
<dbReference type="EMBL" id="FZMP01000084">
    <property type="protein sequence ID" value="SNQ60305.1"/>
    <property type="molecule type" value="Genomic_DNA"/>
</dbReference>
<evidence type="ECO:0008006" key="3">
    <source>
        <dbReference type="Google" id="ProtNLM"/>
    </source>
</evidence>
<reference evidence="2" key="1">
    <citation type="submission" date="2017-06" db="EMBL/GenBank/DDBJ databases">
        <authorList>
            <person name="Cremers G."/>
        </authorList>
    </citation>
    <scope>NUCLEOTIDE SEQUENCE [LARGE SCALE GENOMIC DNA]</scope>
</reference>
<evidence type="ECO:0000313" key="2">
    <source>
        <dbReference type="Proteomes" id="UP000218615"/>
    </source>
</evidence>
<name>A0A284VM07_9EURY</name>
<keyword evidence="2" id="KW-1185">Reference proteome</keyword>
<dbReference type="Pfam" id="PF11376">
    <property type="entry name" value="DUF3179"/>
    <property type="match status" value="1"/>
</dbReference>
<protein>
    <recommendedName>
        <fullName evidence="3">DUF3179 domain-containing protein</fullName>
    </recommendedName>
</protein>